<feature type="region of interest" description="Disordered" evidence="1">
    <location>
        <begin position="278"/>
        <end position="453"/>
    </location>
</feature>
<comment type="caution">
    <text evidence="3">The sequence shown here is derived from an EMBL/GenBank/DDBJ whole genome shotgun (WGS) entry which is preliminary data.</text>
</comment>
<reference evidence="3 4" key="1">
    <citation type="submission" date="2018-03" db="EMBL/GenBank/DDBJ databases">
        <title>Genomic Encyclopedia of Type Strains, Phase III (KMG-III): the genomes of soil and plant-associated and newly described type strains.</title>
        <authorList>
            <person name="Whitman W."/>
        </authorList>
    </citation>
    <scope>NUCLEOTIDE SEQUENCE [LARGE SCALE GENOMIC DNA]</scope>
    <source>
        <strain evidence="3 4">CGMCC 4.7104</strain>
    </source>
</reference>
<gene>
    <name evidence="3" type="ORF">B0I32_114211</name>
</gene>
<accession>A0A2T0MTA8</accession>
<protein>
    <submittedName>
        <fullName evidence="3">Uncharacterized protein</fullName>
    </submittedName>
</protein>
<keyword evidence="2" id="KW-1133">Transmembrane helix</keyword>
<evidence type="ECO:0000256" key="1">
    <source>
        <dbReference type="SAM" id="MobiDB-lite"/>
    </source>
</evidence>
<sequence length="564" mass="59505">MMGRYSSIDWIQFEWDNKRTGLGPVRSSLPETGGWYHQLGPWLDPGPAPGVSICRLVVDGRVVVLARTRTGGSDSRRTIQVRAYLGGSASLSSPMPNVRQALALAPGWASLLPDDDVPLDLARMIEPYSEAGAALDRQARAGAAALAPIVSEALRSRGRTALSVASGGDSVVQLWGLVDILDLLLGHYPETFSTYESDDLQQGAEVVFLQGWPGPSSRASRRARVDLRAPDQADKYGDIAAMAVAAYARKQLVAVVRSAGITDGTPVEERIRLLENVTYEPTTPASRPEPAPPANRAGPTTPVSPSEPAPPVSRSRPASVSRSGPAAPVSRSEAAAPASRATPAEPVGGAAPEDTWAPRPPARESPYPATRTSAAGGAPSSTPSAAPSSPSSSPAQPASRPAAARSQPARAAHPGAAHPGAAQPGAAQPQQAAQKSQPASSREKRPRAGRAAASAARDVFELFQEDLAEAGTAKEAMDILRDVRVWTATRQPSEVRNRIPDLIPDLERLLPDGHINPILRELLTPDAPPKKGRGGSDWREPRWLVVAVALALVLVLQIVILFFR</sequence>
<feature type="compositionally biased region" description="Low complexity" evidence="1">
    <location>
        <begin position="368"/>
        <end position="440"/>
    </location>
</feature>
<dbReference type="RefSeq" id="WP_106245733.1">
    <property type="nucleotide sequence ID" value="NZ_PVNG01000014.1"/>
</dbReference>
<proteinExistence type="predicted"/>
<keyword evidence="2" id="KW-0812">Transmembrane</keyword>
<keyword evidence="2" id="KW-0472">Membrane</keyword>
<dbReference type="AlphaFoldDB" id="A0A2T0MTA8"/>
<name>A0A2T0MTA8_9ACTN</name>
<keyword evidence="4" id="KW-1185">Reference proteome</keyword>
<dbReference type="EMBL" id="PVNG01000014">
    <property type="protein sequence ID" value="PRX61842.1"/>
    <property type="molecule type" value="Genomic_DNA"/>
</dbReference>
<dbReference type="Proteomes" id="UP000238312">
    <property type="component" value="Unassembled WGS sequence"/>
</dbReference>
<feature type="transmembrane region" description="Helical" evidence="2">
    <location>
        <begin position="543"/>
        <end position="563"/>
    </location>
</feature>
<evidence type="ECO:0000313" key="4">
    <source>
        <dbReference type="Proteomes" id="UP000238312"/>
    </source>
</evidence>
<evidence type="ECO:0000313" key="3">
    <source>
        <dbReference type="EMBL" id="PRX61842.1"/>
    </source>
</evidence>
<feature type="compositionally biased region" description="Low complexity" evidence="1">
    <location>
        <begin position="312"/>
        <end position="346"/>
    </location>
</feature>
<evidence type="ECO:0000256" key="2">
    <source>
        <dbReference type="SAM" id="Phobius"/>
    </source>
</evidence>
<organism evidence="3 4">
    <name type="scientific">Nonomuraea fuscirosea</name>
    <dbReference type="NCBI Taxonomy" id="1291556"/>
    <lineage>
        <taxon>Bacteria</taxon>
        <taxon>Bacillati</taxon>
        <taxon>Actinomycetota</taxon>
        <taxon>Actinomycetes</taxon>
        <taxon>Streptosporangiales</taxon>
        <taxon>Streptosporangiaceae</taxon>
        <taxon>Nonomuraea</taxon>
    </lineage>
</organism>
<dbReference type="OrthoDB" id="3517826at2"/>